<organism evidence="13 14">
    <name type="scientific">Chryseobacterium artocarpi</name>
    <dbReference type="NCBI Taxonomy" id="1414727"/>
    <lineage>
        <taxon>Bacteria</taxon>
        <taxon>Pseudomonadati</taxon>
        <taxon>Bacteroidota</taxon>
        <taxon>Flavobacteriia</taxon>
        <taxon>Flavobacteriales</taxon>
        <taxon>Weeksellaceae</taxon>
        <taxon>Chryseobacterium group</taxon>
        <taxon>Chryseobacterium</taxon>
    </lineage>
</organism>
<sequence length="717" mass="79365">MAILGQIRSKPWLLMGVIALALLAFLVNPDSIDKVFGKNPDVLGKVNGEKITREEFNDQLFVLQQQAEQQGRPKNGLEEQAWQLLVQSKLIKQQFEKLGFEMTDDYFWNQIQYDQMFAQNQQFFDEKGNFKTQELKKEIETLQNTNPQGYSQWLKTRKTIEYRLMARQVFTNISAGITTGKKEAEELMKERDQLADIDFVKVDYAAYLQKTKINVSTEDLANYIKQHPVMFKAEPSRNIGIVYFPSKPSAADDAAALKEITKLYSGGTDASGGAENFQNTKNDSMFVTANSDMPFNPQYVTPTQLPATIQGQIATAAVGQTFGPYKEQNFYVVSKLVNKKTSDSTLSRHILIAFKGSPAGEGVTRSKEQAKKLADSIGAVVKATPAKFTEFLKLSNDPNSAAQGGSLGWTTPETPFVPEFLTYLANNPKGATGVVETQFGYHIINIEDKKSGSMGYKVANLVKEIKASDATETETDRKAKKFIQQIQGKSFNDFVNVAKKDNYQFSNPKAAKRFEGQLQGLGTEKDGEILAWAFDKKRSKGDTELFTVDGTGDRIVVYLNGKQEAGLADPESVRDQIEVIVKNKLAAKQISDKIAGAKASNLDQIAKLFATSKQSAQVNMLNPSVAGAMEPKVAGAAFGVAKGKLSNPVEGGTGVYVLIKKSETVNKQPGDLKQFTESITQRNAGMFGQAWMKSLQDNADIEDYRIEIWNKVGNQQQ</sequence>
<feature type="domain" description="PpiC" evidence="12">
    <location>
        <begin position="342"/>
        <end position="448"/>
    </location>
</feature>
<proteinExistence type="inferred from homology"/>
<dbReference type="Pfam" id="PF13623">
    <property type="entry name" value="SurA_N_2"/>
    <property type="match status" value="1"/>
</dbReference>
<evidence type="ECO:0000256" key="6">
    <source>
        <dbReference type="ARBA" id="ARBA00023136"/>
    </source>
</evidence>
<evidence type="ECO:0000313" key="13">
    <source>
        <dbReference type="EMBL" id="OCA68530.1"/>
    </source>
</evidence>
<dbReference type="Pfam" id="PF13616">
    <property type="entry name" value="Rotamase_3"/>
    <property type="match status" value="1"/>
</dbReference>
<name>A0A1B8ZAD4_9FLAO</name>
<keyword evidence="14" id="KW-1185">Reference proteome</keyword>
<comment type="subcellular location">
    <subcellularLocation>
        <location evidence="1">Cell inner membrane</location>
        <topology evidence="1">Single-pass type II membrane protein</topology>
        <orientation evidence="1">Periplasmic side</orientation>
    </subcellularLocation>
</comment>
<dbReference type="InterPro" id="IPR000297">
    <property type="entry name" value="PPIase_PpiC"/>
</dbReference>
<feature type="domain" description="PpiC" evidence="12">
    <location>
        <begin position="570"/>
        <end position="662"/>
    </location>
</feature>
<evidence type="ECO:0000256" key="1">
    <source>
        <dbReference type="ARBA" id="ARBA00004382"/>
    </source>
</evidence>
<dbReference type="SUPFAM" id="SSF109998">
    <property type="entry name" value="Triger factor/SurA peptide-binding domain-like"/>
    <property type="match status" value="1"/>
</dbReference>
<evidence type="ECO:0000256" key="2">
    <source>
        <dbReference type="ARBA" id="ARBA00022475"/>
    </source>
</evidence>
<reference evidence="13 14" key="1">
    <citation type="submission" date="2016-07" db="EMBL/GenBank/DDBJ databases">
        <authorList>
            <person name="Jeong J.-J."/>
            <person name="Kim D.W."/>
            <person name="Sang M.K."/>
            <person name="Choi I.-G."/>
            <person name="Kim K.D."/>
        </authorList>
    </citation>
    <scope>NUCLEOTIDE SEQUENCE [LARGE SCALE GENOMIC DNA]</scope>
    <source>
        <strain evidence="13 14">UTM-3</strain>
    </source>
</reference>
<protein>
    <recommendedName>
        <fullName evidence="9">Periplasmic chaperone PpiD</fullName>
    </recommendedName>
    <alternativeName>
        <fullName evidence="10">Periplasmic folding chaperone</fullName>
    </alternativeName>
</protein>
<evidence type="ECO:0000313" key="14">
    <source>
        <dbReference type="Proteomes" id="UP000092651"/>
    </source>
</evidence>
<dbReference type="Gene3D" id="3.10.50.40">
    <property type="match status" value="2"/>
</dbReference>
<dbReference type="PANTHER" id="PTHR47529:SF1">
    <property type="entry name" value="PERIPLASMIC CHAPERONE PPID"/>
    <property type="match status" value="1"/>
</dbReference>
<dbReference type="Gene3D" id="1.10.4030.10">
    <property type="entry name" value="Porin chaperone SurA, peptide-binding domain"/>
    <property type="match status" value="1"/>
</dbReference>
<accession>A0A1B8ZAD4</accession>
<dbReference type="InterPro" id="IPR052029">
    <property type="entry name" value="PpiD_chaperone"/>
</dbReference>
<dbReference type="AlphaFoldDB" id="A0A1B8ZAD4"/>
<dbReference type="GO" id="GO:0003755">
    <property type="term" value="F:peptidyl-prolyl cis-trans isomerase activity"/>
    <property type="evidence" value="ECO:0007669"/>
    <property type="project" value="UniProtKB-KW"/>
</dbReference>
<evidence type="ECO:0000256" key="5">
    <source>
        <dbReference type="ARBA" id="ARBA00022989"/>
    </source>
</evidence>
<dbReference type="Proteomes" id="UP000092651">
    <property type="component" value="Unassembled WGS sequence"/>
</dbReference>
<keyword evidence="6" id="KW-0472">Membrane</keyword>
<keyword evidence="5" id="KW-1133">Transmembrane helix</keyword>
<keyword evidence="2" id="KW-1003">Cell membrane</keyword>
<dbReference type="GO" id="GO:0005886">
    <property type="term" value="C:plasma membrane"/>
    <property type="evidence" value="ECO:0007669"/>
    <property type="project" value="UniProtKB-SubCell"/>
</dbReference>
<evidence type="ECO:0000256" key="8">
    <source>
        <dbReference type="ARBA" id="ARBA00038408"/>
    </source>
</evidence>
<dbReference type="SUPFAM" id="SSF54534">
    <property type="entry name" value="FKBP-like"/>
    <property type="match status" value="1"/>
</dbReference>
<dbReference type="PROSITE" id="PS50198">
    <property type="entry name" value="PPIC_PPIASE_2"/>
    <property type="match status" value="2"/>
</dbReference>
<keyword evidence="11" id="KW-0697">Rotamase</keyword>
<evidence type="ECO:0000256" key="10">
    <source>
        <dbReference type="ARBA" id="ARBA00042775"/>
    </source>
</evidence>
<evidence type="ECO:0000256" key="3">
    <source>
        <dbReference type="ARBA" id="ARBA00022519"/>
    </source>
</evidence>
<comment type="similarity">
    <text evidence="8">Belongs to the PpiD chaperone family.</text>
</comment>
<evidence type="ECO:0000256" key="4">
    <source>
        <dbReference type="ARBA" id="ARBA00022692"/>
    </source>
</evidence>
<evidence type="ECO:0000256" key="11">
    <source>
        <dbReference type="PROSITE-ProRule" id="PRU00278"/>
    </source>
</evidence>
<evidence type="ECO:0000256" key="9">
    <source>
        <dbReference type="ARBA" id="ARBA00040743"/>
    </source>
</evidence>
<dbReference type="PANTHER" id="PTHR47529">
    <property type="entry name" value="PEPTIDYL-PROLYL CIS-TRANS ISOMERASE D"/>
    <property type="match status" value="1"/>
</dbReference>
<keyword evidence="4" id="KW-0812">Transmembrane</keyword>
<dbReference type="RefSeq" id="WP_065396400.1">
    <property type="nucleotide sequence ID" value="NZ_MAYH01000049.1"/>
</dbReference>
<evidence type="ECO:0000256" key="7">
    <source>
        <dbReference type="ARBA" id="ARBA00023186"/>
    </source>
</evidence>
<keyword evidence="3" id="KW-0997">Cell inner membrane</keyword>
<dbReference type="EMBL" id="MAYH01000049">
    <property type="protein sequence ID" value="OCA68530.1"/>
    <property type="molecule type" value="Genomic_DNA"/>
</dbReference>
<keyword evidence="7" id="KW-0143">Chaperone</keyword>
<comment type="caution">
    <text evidence="13">The sequence shown here is derived from an EMBL/GenBank/DDBJ whole genome shotgun (WGS) entry which is preliminary data.</text>
</comment>
<gene>
    <name evidence="13" type="ORF">BBI01_19020</name>
</gene>
<keyword evidence="11 13" id="KW-0413">Isomerase</keyword>
<dbReference type="OrthoDB" id="9812372at2"/>
<evidence type="ECO:0000259" key="12">
    <source>
        <dbReference type="PROSITE" id="PS50198"/>
    </source>
</evidence>
<dbReference type="InterPro" id="IPR027304">
    <property type="entry name" value="Trigger_fact/SurA_dom_sf"/>
</dbReference>
<dbReference type="InterPro" id="IPR046357">
    <property type="entry name" value="PPIase_dom_sf"/>
</dbReference>